<dbReference type="AlphaFoldDB" id="A0A2I3H916"/>
<reference evidence="1" key="2">
    <citation type="submission" date="2025-08" db="UniProtKB">
        <authorList>
            <consortium name="Ensembl"/>
        </authorList>
    </citation>
    <scope>IDENTIFICATION</scope>
</reference>
<accession>A0A2I3H916</accession>
<dbReference type="Ensembl" id="ENSNLET00000057102.1">
    <property type="protein sequence ID" value="ENSNLEP00000039995.1"/>
    <property type="gene ID" value="ENSNLEG00000031815.1"/>
</dbReference>
<evidence type="ECO:0000313" key="2">
    <source>
        <dbReference type="Proteomes" id="UP000001073"/>
    </source>
</evidence>
<dbReference type="InParanoid" id="A0A2I3H916"/>
<evidence type="ECO:0000313" key="1">
    <source>
        <dbReference type="Ensembl" id="ENSNLEP00000039995.1"/>
    </source>
</evidence>
<protein>
    <submittedName>
        <fullName evidence="1">Uncharacterized protein</fullName>
    </submittedName>
</protein>
<name>A0A2I3H916_NOMLE</name>
<dbReference type="EMBL" id="ADFV01014072">
    <property type="status" value="NOT_ANNOTATED_CDS"/>
    <property type="molecule type" value="Genomic_DNA"/>
</dbReference>
<dbReference type="Proteomes" id="UP000001073">
    <property type="component" value="Chromosome 2"/>
</dbReference>
<dbReference type="GeneTree" id="ENSGT00560000078622"/>
<keyword evidence="2" id="KW-1185">Reference proteome</keyword>
<dbReference type="OMA" id="WPPAEVC"/>
<organism evidence="1 2">
    <name type="scientific">Nomascus leucogenys</name>
    <name type="common">Northern white-cheeked gibbon</name>
    <name type="synonym">Hylobates leucogenys</name>
    <dbReference type="NCBI Taxonomy" id="61853"/>
    <lineage>
        <taxon>Eukaryota</taxon>
        <taxon>Metazoa</taxon>
        <taxon>Chordata</taxon>
        <taxon>Craniata</taxon>
        <taxon>Vertebrata</taxon>
        <taxon>Euteleostomi</taxon>
        <taxon>Mammalia</taxon>
        <taxon>Eutheria</taxon>
        <taxon>Euarchontoglires</taxon>
        <taxon>Primates</taxon>
        <taxon>Haplorrhini</taxon>
        <taxon>Catarrhini</taxon>
        <taxon>Hylobatidae</taxon>
        <taxon>Nomascus</taxon>
    </lineage>
</organism>
<reference evidence="1" key="3">
    <citation type="submission" date="2025-09" db="UniProtKB">
        <authorList>
            <consortium name="Ensembl"/>
        </authorList>
    </citation>
    <scope>IDENTIFICATION</scope>
</reference>
<reference evidence="1 2" key="1">
    <citation type="submission" date="2012-10" db="EMBL/GenBank/DDBJ databases">
        <authorList>
            <consortium name="Gibbon Genome Sequencing Consortium"/>
        </authorList>
    </citation>
    <scope>NUCLEOTIDE SEQUENCE [LARGE SCALE GENOMIC DNA]</scope>
</reference>
<proteinExistence type="predicted"/>
<sequence length="93" mass="10416">MLCVPFLERSLHSSAMDQRTLKTRTTPTAANHQPSPPAEVFGKLWTTTRVQRALRASRSCKKRWSHGCALSTLRLSHKPGARPFLGLVFFILG</sequence>